<sequence length="54" mass="6243">MTSEISVPIQLFINAQQQGYAKKLQFFFALKLLYKCGKTKLDDGELLFLELTEE</sequence>
<dbReference type="Proteomes" id="UP000190230">
    <property type="component" value="Unassembled WGS sequence"/>
</dbReference>
<dbReference type="EMBL" id="FUYY01000007">
    <property type="protein sequence ID" value="SKB76714.1"/>
    <property type="molecule type" value="Genomic_DNA"/>
</dbReference>
<name>A0A1T5DYM6_9FLAO</name>
<reference evidence="2" key="1">
    <citation type="submission" date="2017-02" db="EMBL/GenBank/DDBJ databases">
        <authorList>
            <person name="Varghese N."/>
            <person name="Submissions S."/>
        </authorList>
    </citation>
    <scope>NUCLEOTIDE SEQUENCE [LARGE SCALE GENOMIC DNA]</scope>
    <source>
        <strain evidence="2">DSM 23405</strain>
    </source>
</reference>
<keyword evidence="2" id="KW-1185">Reference proteome</keyword>
<evidence type="ECO:0000313" key="1">
    <source>
        <dbReference type="EMBL" id="SKB76714.1"/>
    </source>
</evidence>
<gene>
    <name evidence="1" type="ORF">SAMN05660776_2873</name>
</gene>
<accession>A0A1T5DYM6</accession>
<feature type="non-terminal residue" evidence="1">
    <location>
        <position position="54"/>
    </location>
</feature>
<proteinExistence type="predicted"/>
<dbReference type="AlphaFoldDB" id="A0A1T5DYM6"/>
<organism evidence="1 2">
    <name type="scientific">Salegentibacter holothuriorum</name>
    <dbReference type="NCBI Taxonomy" id="241145"/>
    <lineage>
        <taxon>Bacteria</taxon>
        <taxon>Pseudomonadati</taxon>
        <taxon>Bacteroidota</taxon>
        <taxon>Flavobacteriia</taxon>
        <taxon>Flavobacteriales</taxon>
        <taxon>Flavobacteriaceae</taxon>
        <taxon>Salegentibacter</taxon>
    </lineage>
</organism>
<protein>
    <submittedName>
        <fullName evidence="1">Uncharacterized protein</fullName>
    </submittedName>
</protein>
<evidence type="ECO:0000313" key="2">
    <source>
        <dbReference type="Proteomes" id="UP000190230"/>
    </source>
</evidence>